<reference evidence="9 10" key="1">
    <citation type="submission" date="2019-08" db="EMBL/GenBank/DDBJ databases">
        <title>Complete genome sequence of Terriglobus albidus strain ORNL.</title>
        <authorList>
            <person name="Podar M."/>
        </authorList>
    </citation>
    <scope>NUCLEOTIDE SEQUENCE [LARGE SCALE GENOMIC DNA]</scope>
    <source>
        <strain evidence="9 10">ORNL</strain>
    </source>
</reference>
<dbReference type="GO" id="GO:0042781">
    <property type="term" value="F:3'-tRNA processing endoribonuclease activity"/>
    <property type="evidence" value="ECO:0007669"/>
    <property type="project" value="TreeGrafter"/>
</dbReference>
<evidence type="ECO:0000313" key="10">
    <source>
        <dbReference type="Proteomes" id="UP000321820"/>
    </source>
</evidence>
<evidence type="ECO:0000256" key="4">
    <source>
        <dbReference type="ARBA" id="ARBA00022759"/>
    </source>
</evidence>
<organism evidence="9 10">
    <name type="scientific">Terriglobus albidus</name>
    <dbReference type="NCBI Taxonomy" id="1592106"/>
    <lineage>
        <taxon>Bacteria</taxon>
        <taxon>Pseudomonadati</taxon>
        <taxon>Acidobacteriota</taxon>
        <taxon>Terriglobia</taxon>
        <taxon>Terriglobales</taxon>
        <taxon>Acidobacteriaceae</taxon>
        <taxon>Terriglobus</taxon>
    </lineage>
</organism>
<dbReference type="RefSeq" id="WP_147646142.1">
    <property type="nucleotide sequence ID" value="NZ_CP042806.1"/>
</dbReference>
<evidence type="ECO:0000256" key="6">
    <source>
        <dbReference type="ARBA" id="ARBA00022884"/>
    </source>
</evidence>
<dbReference type="PANTHER" id="PTHR33992">
    <property type="entry name" value="RIBONUCLEASE P PROTEIN COMPONENT"/>
    <property type="match status" value="1"/>
</dbReference>
<evidence type="ECO:0000256" key="8">
    <source>
        <dbReference type="NCBIfam" id="TIGR00188"/>
    </source>
</evidence>
<keyword evidence="3 7" id="KW-0540">Nuclease</keyword>
<dbReference type="GO" id="GO:0001682">
    <property type="term" value="P:tRNA 5'-leader removal"/>
    <property type="evidence" value="ECO:0007669"/>
    <property type="project" value="UniProtKB-UniRule"/>
</dbReference>
<dbReference type="InterPro" id="IPR020539">
    <property type="entry name" value="RNase_P_CS"/>
</dbReference>
<dbReference type="GO" id="GO:0000049">
    <property type="term" value="F:tRNA binding"/>
    <property type="evidence" value="ECO:0007669"/>
    <property type="project" value="UniProtKB-UniRule"/>
</dbReference>
<comment type="function">
    <text evidence="1 7">RNaseP catalyzes the removal of the 5'-leader sequence from pre-tRNA to produce the mature 5'-terminus. It can also cleave other RNA substrates such as 4.5S RNA. The protein component plays an auxiliary but essential role in vivo by binding to the 5'-leader sequence and broadening the substrate specificity of the ribozyme.</text>
</comment>
<proteinExistence type="inferred from homology"/>
<keyword evidence="10" id="KW-1185">Reference proteome</keyword>
<dbReference type="PROSITE" id="PS00648">
    <property type="entry name" value="RIBONUCLEASE_P"/>
    <property type="match status" value="1"/>
</dbReference>
<accession>A0A5B9EA15</accession>
<dbReference type="GO" id="GO:0030677">
    <property type="term" value="C:ribonuclease P complex"/>
    <property type="evidence" value="ECO:0007669"/>
    <property type="project" value="TreeGrafter"/>
</dbReference>
<dbReference type="PANTHER" id="PTHR33992:SF1">
    <property type="entry name" value="RIBONUCLEASE P PROTEIN COMPONENT"/>
    <property type="match status" value="1"/>
</dbReference>
<evidence type="ECO:0000256" key="2">
    <source>
        <dbReference type="ARBA" id="ARBA00022694"/>
    </source>
</evidence>
<evidence type="ECO:0000256" key="1">
    <source>
        <dbReference type="ARBA" id="ARBA00002663"/>
    </source>
</evidence>
<keyword evidence="4 7" id="KW-0255">Endonuclease</keyword>
<comment type="catalytic activity">
    <reaction evidence="7">
        <text>Endonucleolytic cleavage of RNA, removing 5'-extranucleotides from tRNA precursor.</text>
        <dbReference type="EC" id="3.1.26.5"/>
    </reaction>
</comment>
<dbReference type="SUPFAM" id="SSF54211">
    <property type="entry name" value="Ribosomal protein S5 domain 2-like"/>
    <property type="match status" value="1"/>
</dbReference>
<evidence type="ECO:0000313" key="9">
    <source>
        <dbReference type="EMBL" id="QEE26946.1"/>
    </source>
</evidence>
<name>A0A5B9EA15_9BACT</name>
<keyword evidence="2 7" id="KW-0819">tRNA processing</keyword>
<comment type="subunit">
    <text evidence="7">Consists of a catalytic RNA component (M1 or rnpB) and a protein subunit.</text>
</comment>
<dbReference type="KEGG" id="talb:FTW19_02350"/>
<evidence type="ECO:0000256" key="5">
    <source>
        <dbReference type="ARBA" id="ARBA00022801"/>
    </source>
</evidence>
<dbReference type="HAMAP" id="MF_00227">
    <property type="entry name" value="RNase_P"/>
    <property type="match status" value="1"/>
</dbReference>
<keyword evidence="6 7" id="KW-0694">RNA-binding</keyword>
<evidence type="ECO:0000256" key="3">
    <source>
        <dbReference type="ARBA" id="ARBA00022722"/>
    </source>
</evidence>
<dbReference type="EMBL" id="CP042806">
    <property type="protein sequence ID" value="QEE26946.1"/>
    <property type="molecule type" value="Genomic_DNA"/>
</dbReference>
<protein>
    <recommendedName>
        <fullName evidence="7 8">Ribonuclease P protein component</fullName>
        <shortName evidence="7">RNase P protein</shortName>
        <shortName evidence="7">RNaseP protein</shortName>
        <ecNumber evidence="7 8">3.1.26.5</ecNumber>
    </recommendedName>
    <alternativeName>
        <fullName evidence="7">Protein C5</fullName>
    </alternativeName>
</protein>
<keyword evidence="5 7" id="KW-0378">Hydrolase</keyword>
<dbReference type="InterPro" id="IPR014721">
    <property type="entry name" value="Ribsml_uS5_D2-typ_fold_subgr"/>
</dbReference>
<dbReference type="GO" id="GO:0004526">
    <property type="term" value="F:ribonuclease P activity"/>
    <property type="evidence" value="ECO:0007669"/>
    <property type="project" value="UniProtKB-UniRule"/>
</dbReference>
<dbReference type="InterPro" id="IPR000100">
    <property type="entry name" value="RNase_P"/>
</dbReference>
<dbReference type="OrthoDB" id="9810867at2"/>
<gene>
    <name evidence="7 9" type="primary">rnpA</name>
    <name evidence="9" type="ORF">FTW19_02350</name>
</gene>
<dbReference type="NCBIfam" id="TIGR00188">
    <property type="entry name" value="rnpA"/>
    <property type="match status" value="1"/>
</dbReference>
<evidence type="ECO:0000256" key="7">
    <source>
        <dbReference type="HAMAP-Rule" id="MF_00227"/>
    </source>
</evidence>
<dbReference type="Proteomes" id="UP000321820">
    <property type="component" value="Chromosome"/>
</dbReference>
<dbReference type="InterPro" id="IPR020568">
    <property type="entry name" value="Ribosomal_Su5_D2-typ_SF"/>
</dbReference>
<sequence length="118" mass="13472">MYADLRLRKHADFQSVYGRSRKQHARQMAYFFAPREDEGTGPRVGLTVGKVMGKAHDRNRIKRRLRAAIRANAALLTSPVDVILHPRRSVLEVEFEKLKADVADVFRAVQRSASRARS</sequence>
<comment type="similarity">
    <text evidence="7">Belongs to the RnpA family.</text>
</comment>
<dbReference type="AlphaFoldDB" id="A0A5B9EA15"/>
<dbReference type="Gene3D" id="3.30.230.10">
    <property type="match status" value="1"/>
</dbReference>
<dbReference type="EC" id="3.1.26.5" evidence="7 8"/>
<dbReference type="Pfam" id="PF00825">
    <property type="entry name" value="Ribonuclease_P"/>
    <property type="match status" value="1"/>
</dbReference>